<dbReference type="Proteomes" id="UP000289738">
    <property type="component" value="Chromosome A04"/>
</dbReference>
<keyword evidence="2" id="KW-0328">Glycosyltransferase</keyword>
<protein>
    <submittedName>
        <fullName evidence="4">Uncharacterized protein</fullName>
    </submittedName>
</protein>
<dbReference type="FunFam" id="3.40.50.2000:FF:000057">
    <property type="entry name" value="Glycosyltransferase"/>
    <property type="match status" value="1"/>
</dbReference>
<evidence type="ECO:0000256" key="3">
    <source>
        <dbReference type="ARBA" id="ARBA00022679"/>
    </source>
</evidence>
<dbReference type="AlphaFoldDB" id="A0A445DCD9"/>
<dbReference type="PANTHER" id="PTHR11926">
    <property type="entry name" value="GLUCOSYL/GLUCURONOSYL TRANSFERASES"/>
    <property type="match status" value="1"/>
</dbReference>
<dbReference type="EMBL" id="SDMP01000004">
    <property type="protein sequence ID" value="RYR60836.1"/>
    <property type="molecule type" value="Genomic_DNA"/>
</dbReference>
<dbReference type="PANTHER" id="PTHR11926:SF1545">
    <property type="entry name" value="GLYCOSYLTRANSFERASE"/>
    <property type="match status" value="1"/>
</dbReference>
<dbReference type="Pfam" id="PF00201">
    <property type="entry name" value="UDPGT"/>
    <property type="match status" value="2"/>
</dbReference>
<dbReference type="InterPro" id="IPR035595">
    <property type="entry name" value="UDP_glycos_trans_CS"/>
</dbReference>
<keyword evidence="3" id="KW-0808">Transferase</keyword>
<comment type="caution">
    <text evidence="4">The sequence shown here is derived from an EMBL/GenBank/DDBJ whole genome shotgun (WGS) entry which is preliminary data.</text>
</comment>
<evidence type="ECO:0000313" key="5">
    <source>
        <dbReference type="Proteomes" id="UP000289738"/>
    </source>
</evidence>
<sequence length="841" mass="96123">MEKENGKAVHCVVLAYPAQGHINPMIQFSKRLLHEGVKVTLVTTLFYGKSLENFPPSMSFETISDGFDNGRHGEGLKLSVYNEVFAQRGSQTLSEVLEKCAVSGYPVDCIIYDSFMPWALDVAKKFGIAGASYLTQNMPVNSVYYHVHIGKLRAPLTEDEILIPMLPKLQHRDMPSFFLSYQEDPAFLEMLVEQFSNIHEADWVLCNAFYELEKEVIDWTKKIWPKFRTIGPSIPSMFLDKRLKDDEEYGVTQFKSEECMDWLDKKAKGSVLYVSFGSLVPLDEEQIREVAYGLRDSGRYFLWVVRASEEAKLPKDFAKNSEKGLVVTWCSQLKVLSHEAVGCFVTHCGWNSTLEALSLGVPVIAVPQWSDQATNAKYLVDVWKVGIRPVVDEKKIMRKEALEDCIKELMESDKGKEIRINAVKLKNLAIEAVSEGGSSNKNIIEFVNSLKDNYYSHSFEKSMNKEEKLMENRIGMRKTMHCVVLPYPAQGHMNPMIQFSKRLQHEGVRVTLVTTLFYFKNIENNLNLPHSISLETISDGFDNGRHGEALNLSVYLERFGQVGPQNLGELLENHARTGYPVDCIVYDSFLTWPLDVARKIGVVGAVFLTQNLPINAICYHVYIGKLRHDHEVSLLPMLPQLQHSEMPCFFFNHEEDPDFLQMLRDQFSNIDKADWVLCNSFYELEKQVTDWTMKIWSNFRTIGPNIPSIFLDKRVKDDEDYNITQFKTEECITWLDNKPKYSVVYVSFGSLVSLDEEQMKEVAYSLKHSQKYFLWVVRVSEEAKLPKDFAKNSEKGLVVTWCSQVKVLAHEAIGCFVTHCGWNSSIEALSLGVPVIARNKC</sequence>
<evidence type="ECO:0000256" key="1">
    <source>
        <dbReference type="ARBA" id="ARBA00009995"/>
    </source>
</evidence>
<dbReference type="GO" id="GO:0080044">
    <property type="term" value="F:quercetin 7-O-glucosyltransferase activity"/>
    <property type="evidence" value="ECO:0007669"/>
    <property type="project" value="TreeGrafter"/>
</dbReference>
<organism evidence="4 5">
    <name type="scientific">Arachis hypogaea</name>
    <name type="common">Peanut</name>
    <dbReference type="NCBI Taxonomy" id="3818"/>
    <lineage>
        <taxon>Eukaryota</taxon>
        <taxon>Viridiplantae</taxon>
        <taxon>Streptophyta</taxon>
        <taxon>Embryophyta</taxon>
        <taxon>Tracheophyta</taxon>
        <taxon>Spermatophyta</taxon>
        <taxon>Magnoliopsida</taxon>
        <taxon>eudicotyledons</taxon>
        <taxon>Gunneridae</taxon>
        <taxon>Pentapetalae</taxon>
        <taxon>rosids</taxon>
        <taxon>fabids</taxon>
        <taxon>Fabales</taxon>
        <taxon>Fabaceae</taxon>
        <taxon>Papilionoideae</taxon>
        <taxon>50 kb inversion clade</taxon>
        <taxon>dalbergioids sensu lato</taxon>
        <taxon>Dalbergieae</taxon>
        <taxon>Pterocarpus clade</taxon>
        <taxon>Arachis</taxon>
    </lineage>
</organism>
<gene>
    <name evidence="4" type="ORF">Ahy_A04g017898</name>
</gene>
<dbReference type="STRING" id="3818.A0A445DCD9"/>
<dbReference type="CDD" id="cd03784">
    <property type="entry name" value="GT1_Gtf-like"/>
    <property type="match status" value="2"/>
</dbReference>
<dbReference type="Gene3D" id="3.40.50.2000">
    <property type="entry name" value="Glycogen Phosphorylase B"/>
    <property type="match status" value="4"/>
</dbReference>
<proteinExistence type="inferred from homology"/>
<keyword evidence="5" id="KW-1185">Reference proteome</keyword>
<name>A0A445DCD9_ARAHY</name>
<comment type="similarity">
    <text evidence="1">Belongs to the UDP-glycosyltransferase family.</text>
</comment>
<evidence type="ECO:0000256" key="2">
    <source>
        <dbReference type="ARBA" id="ARBA00022676"/>
    </source>
</evidence>
<evidence type="ECO:0000313" key="4">
    <source>
        <dbReference type="EMBL" id="RYR60836.1"/>
    </source>
</evidence>
<accession>A0A445DCD9</accession>
<dbReference type="FunFam" id="3.40.50.2000:FF:000237">
    <property type="entry name" value="Glycosyltransferase"/>
    <property type="match status" value="1"/>
</dbReference>
<dbReference type="GO" id="GO:0080043">
    <property type="term" value="F:quercetin 3-O-glucosyltransferase activity"/>
    <property type="evidence" value="ECO:0007669"/>
    <property type="project" value="TreeGrafter"/>
</dbReference>
<dbReference type="PROSITE" id="PS00375">
    <property type="entry name" value="UDPGT"/>
    <property type="match status" value="1"/>
</dbReference>
<reference evidence="4 5" key="1">
    <citation type="submission" date="2019-01" db="EMBL/GenBank/DDBJ databases">
        <title>Sequencing of cultivated peanut Arachis hypogaea provides insights into genome evolution and oil improvement.</title>
        <authorList>
            <person name="Chen X."/>
        </authorList>
    </citation>
    <scope>NUCLEOTIDE SEQUENCE [LARGE SCALE GENOMIC DNA]</scope>
    <source>
        <strain evidence="5">cv. Fuhuasheng</strain>
        <tissue evidence="4">Leaves</tissue>
    </source>
</reference>
<dbReference type="SUPFAM" id="SSF53756">
    <property type="entry name" value="UDP-Glycosyltransferase/glycogen phosphorylase"/>
    <property type="match status" value="2"/>
</dbReference>
<dbReference type="InterPro" id="IPR002213">
    <property type="entry name" value="UDP_glucos_trans"/>
</dbReference>